<dbReference type="EMBL" id="FLQP01000039">
    <property type="protein sequence ID" value="SBS65479.1"/>
    <property type="molecule type" value="Genomic_DNA"/>
</dbReference>
<dbReference type="Pfam" id="PF13958">
    <property type="entry name" value="ToxN_toxin"/>
    <property type="match status" value="1"/>
</dbReference>
<reference evidence="2" key="1">
    <citation type="submission" date="2016-06" db="EMBL/GenBank/DDBJ databases">
        <authorList>
            <person name="Rodrigo-Torres Lidia"/>
            <person name="Arahal R.David."/>
        </authorList>
    </citation>
    <scope>NUCLEOTIDE SEQUENCE [LARGE SCALE GENOMIC DNA]</scope>
    <source>
        <strain evidence="2">CECT 7223</strain>
    </source>
</reference>
<accession>A0A1C3IVM1</accession>
<dbReference type="InterPro" id="IPR025911">
    <property type="entry name" value="ToxN/AbiQ_toxin"/>
</dbReference>
<dbReference type="GeneID" id="94231698"/>
<evidence type="ECO:0000313" key="2">
    <source>
        <dbReference type="Proteomes" id="UP000092876"/>
    </source>
</evidence>
<dbReference type="RefSeq" id="WP_065679509.1">
    <property type="nucleotide sequence ID" value="NZ_AP025460.1"/>
</dbReference>
<proteinExistence type="predicted"/>
<sequence>MNFYTVTDDYINHLKKTDKTVPNNYSEKRAYVGIVLHVNGCKYLAPLTSYKEKQDRISSSSPSVYKINEDGVLSNKLGMLQLNNMIPVTDAVITELDVEKQDEPYRSMLQRQIKFIKKNGDKIIERAEKLHKLVVVDKHKHFSNISCDFSALEAAMGTYQVPTPKPPTLSQLAALLSKNTP</sequence>
<dbReference type="GO" id="GO:0004521">
    <property type="term" value="F:RNA endonuclease activity"/>
    <property type="evidence" value="ECO:0007669"/>
    <property type="project" value="InterPro"/>
</dbReference>
<organism evidence="1 2">
    <name type="scientific">Vibrio atlanticus</name>
    <dbReference type="NCBI Taxonomy" id="693153"/>
    <lineage>
        <taxon>Bacteria</taxon>
        <taxon>Pseudomonadati</taxon>
        <taxon>Pseudomonadota</taxon>
        <taxon>Gammaproteobacteria</taxon>
        <taxon>Vibrionales</taxon>
        <taxon>Vibrionaceae</taxon>
        <taxon>Vibrio</taxon>
    </lineage>
</organism>
<dbReference type="Gene3D" id="3.10.129.130">
    <property type="match status" value="1"/>
</dbReference>
<dbReference type="GO" id="GO:0003723">
    <property type="term" value="F:RNA binding"/>
    <property type="evidence" value="ECO:0007669"/>
    <property type="project" value="InterPro"/>
</dbReference>
<protein>
    <recommendedName>
        <fullName evidence="3">Type III toxin-antitoxin system ToxN/AbiQ family toxin</fullName>
    </recommendedName>
</protein>
<evidence type="ECO:0008006" key="3">
    <source>
        <dbReference type="Google" id="ProtNLM"/>
    </source>
</evidence>
<gene>
    <name evidence="1" type="ORF">VAT7223_02718</name>
</gene>
<dbReference type="InterPro" id="IPR053735">
    <property type="entry name" value="Type_III_TA_endoRNase"/>
</dbReference>
<dbReference type="Proteomes" id="UP000092876">
    <property type="component" value="Unassembled WGS sequence"/>
</dbReference>
<dbReference type="AlphaFoldDB" id="A0A1C3IVM1"/>
<name>A0A1C3IVM1_9VIBR</name>
<evidence type="ECO:0000313" key="1">
    <source>
        <dbReference type="EMBL" id="SBS65479.1"/>
    </source>
</evidence>